<name>A0ABD2IQ32_9BILA</name>
<organism evidence="1 2">
    <name type="scientific">Heterodera trifolii</name>
    <dbReference type="NCBI Taxonomy" id="157864"/>
    <lineage>
        <taxon>Eukaryota</taxon>
        <taxon>Metazoa</taxon>
        <taxon>Ecdysozoa</taxon>
        <taxon>Nematoda</taxon>
        <taxon>Chromadorea</taxon>
        <taxon>Rhabditida</taxon>
        <taxon>Tylenchina</taxon>
        <taxon>Tylenchomorpha</taxon>
        <taxon>Tylenchoidea</taxon>
        <taxon>Heteroderidae</taxon>
        <taxon>Heteroderinae</taxon>
        <taxon>Heterodera</taxon>
    </lineage>
</organism>
<gene>
    <name evidence="1" type="ORF">niasHT_033043</name>
</gene>
<protein>
    <submittedName>
        <fullName evidence="1">Uncharacterized protein</fullName>
    </submittedName>
</protein>
<reference evidence="1 2" key="1">
    <citation type="submission" date="2024-10" db="EMBL/GenBank/DDBJ databases">
        <authorList>
            <person name="Kim D."/>
        </authorList>
    </citation>
    <scope>NUCLEOTIDE SEQUENCE [LARGE SCALE GENOMIC DNA]</scope>
    <source>
        <strain evidence="1">BH-2024</strain>
    </source>
</reference>
<proteinExistence type="predicted"/>
<dbReference type="Proteomes" id="UP001620626">
    <property type="component" value="Unassembled WGS sequence"/>
</dbReference>
<evidence type="ECO:0000313" key="2">
    <source>
        <dbReference type="Proteomes" id="UP001620626"/>
    </source>
</evidence>
<comment type="caution">
    <text evidence="1">The sequence shown here is derived from an EMBL/GenBank/DDBJ whole genome shotgun (WGS) entry which is preliminary data.</text>
</comment>
<evidence type="ECO:0000313" key="1">
    <source>
        <dbReference type="EMBL" id="KAL3082149.1"/>
    </source>
</evidence>
<sequence>MPPHLYAYPLLSMVETGMEKDKNQNRKQTLGIAAHADKAMECGQDRKARVQKWFAAHADKAMECGQDRKARVQKWLALDELHRVVTPPHLYAYPLLSMVETGMEKDKNQNRKQTLGIAAHADKAMECGQDRKARVQKWFAAHADKAMECGQDRKARVQKWLALDELHRVVTPPHLYAYPLLSMVETGMEKDKNQNRKQTLGIAAHADKAMECGQDRKARVQKWFAAHADKAMECGQDRKARVQKWLALDELHRVVTPPHLYAYPLLSMVETGMEKDKNQNRKQTLGIAAHADKAMECGQDRKARVQKWFAAHADKAMECGQDRKARVQKWLALDELHRVVTPHLYAYPLLSMVETGMEKDKNQNRKQTLGIAAHADKAMECGQDRKARVQKWFAAHADKAMECGQDRKARVQKWLALDELHRVVTPPHLYAYPLLSMVETGMEKDKNQNRKQTLGIAAHADKAMECGQDRKARVQKWFAAHADKAMECGQDRKARVQKWLALDELHRVVTPPHLYAYPLLSMVETGMEKDKNQNRKQTLGIAAHADKAMECGQDRKARVQKWFAAHADKAMECGQDRKARVQKWLALDELHRVVTPPHLYAYPLLSMVETGMEKDKNQNRKQTLGIAAHADKAMECGQDRKARVQKWFAAHADKAMECGQDRKARVQKWLALDELHRVVTPPHLYAYPLLSMVETGMEKDKNQNRKQTLGIAAHADKAMECGQDRKARVQKWFAAHADKAMECGQDRKARVQKWLALDELHRVVTPPHLYAYPLLSMVETGMEKDKNQNRKQTLGIAAHADKAMECGQDRKARVQKWFAAHADKAMECGQDRKARVQKWLALDELHRVVTPPHLYAYPLLSMVETGMEKDKNQNRKQTLGIAAHADKAMECGQDRKARVQKWFAAHADKAMECGQDRKARVQKWLALDELHRVVTPPHLYAYPLLSMVETGMEKDKNQNRKQTLGIAAHADKAMECGQDRKARVQKWFAAHADKAMECGQDRKARVQKWLALDELHRVVTPPHLYAYPLLSMVETGMEKDKNQNRKQTLGIAAHADKAMECGQDRKARVQKWFAAHADKAMECGQDRKARVQKWLALDELHRVVTPPHLYAYPLLSMVETGMEKDKNQNRKQTLGIAAHADKAMECGQDRKARVQKWFAAHADKAMECGQDRKARVQKWLALDELHRVVTPPHLYAYPLLSMVETGMEKDKNQNRKQTLGIAAHADKAMECGQDRKARVQKWFAAHADKAMECGQDRKARVQKWLALDELHRVVTPPHLYAYPLLSMVETGMEKDKNQNRKQTLGIAAHADKAMECGQDRKARVQKWFAAHADKAMECGQDRKARVQKWLALDELHRVVTPPHLYAYPLLSMVETGMEKDKNQNRKQTLGIAAHADKAMECGQDRKARVQKWFAAHADKAMECGQDRKARVQKWLALDELHRVVTPPHLYAYPLLSMVETGMEKDKNQNRKQTLGIAAHADKAMECGQDRKARVQKWFAAHADKAMECGQDRKARVQKWLALDELHRVVTPPHLYAYPLLSMVETGMEKDKNQNRKQTLGIAAHADKAMECGQDRKARNVVRIGRHGYVVVTPFRKALEKKEKYIRRALDELHRVVTPPHLYAYPLLSMVETGMEKDKNQNRKQTLGIAAHADKAMGA</sequence>
<dbReference type="EMBL" id="JBICBT010001119">
    <property type="protein sequence ID" value="KAL3082149.1"/>
    <property type="molecule type" value="Genomic_DNA"/>
</dbReference>
<accession>A0ABD2IQ32</accession>
<keyword evidence="2" id="KW-1185">Reference proteome</keyword>